<dbReference type="KEGG" id="mbry:B1812_03550"/>
<feature type="signal peptide" evidence="1">
    <location>
        <begin position="1"/>
        <end position="20"/>
    </location>
</feature>
<accession>A0A1W6MRS8</accession>
<proteinExistence type="predicted"/>
<feature type="chain" id="PRO_5013320781" evidence="1">
    <location>
        <begin position="21"/>
        <end position="105"/>
    </location>
</feature>
<keyword evidence="3" id="KW-1185">Reference proteome</keyword>
<name>A0A1W6MRS8_9HYPH</name>
<gene>
    <name evidence="2" type="ORF">B1812_03550</name>
</gene>
<evidence type="ECO:0000313" key="3">
    <source>
        <dbReference type="Proteomes" id="UP000193978"/>
    </source>
</evidence>
<organism evidence="2 3">
    <name type="scientific">Methylocystis bryophila</name>
    <dbReference type="NCBI Taxonomy" id="655015"/>
    <lineage>
        <taxon>Bacteria</taxon>
        <taxon>Pseudomonadati</taxon>
        <taxon>Pseudomonadota</taxon>
        <taxon>Alphaproteobacteria</taxon>
        <taxon>Hyphomicrobiales</taxon>
        <taxon>Methylocystaceae</taxon>
        <taxon>Methylocystis</taxon>
    </lineage>
</organism>
<reference evidence="2 3" key="1">
    <citation type="submission" date="2017-02" db="EMBL/GenBank/DDBJ databases">
        <authorList>
            <person name="Peterson S.W."/>
        </authorList>
    </citation>
    <scope>NUCLEOTIDE SEQUENCE [LARGE SCALE GENOMIC DNA]</scope>
    <source>
        <strain evidence="2 3">S285</strain>
    </source>
</reference>
<dbReference type="EMBL" id="CP019948">
    <property type="protein sequence ID" value="ARN80308.1"/>
    <property type="molecule type" value="Genomic_DNA"/>
</dbReference>
<evidence type="ECO:0000313" key="2">
    <source>
        <dbReference type="EMBL" id="ARN80308.1"/>
    </source>
</evidence>
<keyword evidence="1" id="KW-0732">Signal</keyword>
<dbReference type="RefSeq" id="WP_085770373.1">
    <property type="nucleotide sequence ID" value="NZ_AP027149.1"/>
</dbReference>
<dbReference type="Proteomes" id="UP000193978">
    <property type="component" value="Chromosome"/>
</dbReference>
<dbReference type="STRING" id="655015.B1812_03550"/>
<protein>
    <submittedName>
        <fullName evidence="2">Uncharacterized protein</fullName>
    </submittedName>
</protein>
<dbReference type="AlphaFoldDB" id="A0A1W6MRS8"/>
<sequence>MKLGATIGFAAALFASDGLAQGLAYDSGTDATAWPEQAAGGGAAFRIECPRKTATCLQRAQALCGGRYLIGGSPQKSPRVQALTDWGRLAVINTDNPSVIHIRCY</sequence>
<evidence type="ECO:0000256" key="1">
    <source>
        <dbReference type="SAM" id="SignalP"/>
    </source>
</evidence>